<dbReference type="InterPro" id="IPR000073">
    <property type="entry name" value="AB_hydrolase_1"/>
</dbReference>
<feature type="compositionally biased region" description="Basic and acidic residues" evidence="6">
    <location>
        <begin position="543"/>
        <end position="552"/>
    </location>
</feature>
<dbReference type="GO" id="GO:0004721">
    <property type="term" value="F:phosphoprotein phosphatase activity"/>
    <property type="evidence" value="ECO:0007669"/>
    <property type="project" value="TreeGrafter"/>
</dbReference>
<name>A0A8H7EGF0_9PLEO</name>
<protein>
    <recommendedName>
        <fullName evidence="8">AB hydrolase-1 domain-containing protein</fullName>
    </recommendedName>
</protein>
<feature type="domain" description="AB hydrolase-1" evidence="8">
    <location>
        <begin position="379"/>
        <end position="695"/>
    </location>
</feature>
<comment type="pathway">
    <text evidence="2">Mycotoxin biosynthesis.</text>
</comment>
<dbReference type="Gene3D" id="3.40.50.1820">
    <property type="entry name" value="alpha/beta hydrolase"/>
    <property type="match status" value="1"/>
</dbReference>
<dbReference type="GeneID" id="62200970"/>
<keyword evidence="4" id="KW-0843">Virulence</keyword>
<evidence type="ECO:0000256" key="6">
    <source>
        <dbReference type="SAM" id="MobiDB-lite"/>
    </source>
</evidence>
<dbReference type="Pfam" id="PF03907">
    <property type="entry name" value="Spo7"/>
    <property type="match status" value="1"/>
</dbReference>
<feature type="compositionally biased region" description="Polar residues" evidence="6">
    <location>
        <begin position="1200"/>
        <end position="1216"/>
    </location>
</feature>
<dbReference type="GO" id="GO:0071595">
    <property type="term" value="C:Nem1-Spo7 phosphatase complex"/>
    <property type="evidence" value="ECO:0007669"/>
    <property type="project" value="TreeGrafter"/>
</dbReference>
<dbReference type="GO" id="GO:0006998">
    <property type="term" value="P:nuclear envelope organization"/>
    <property type="evidence" value="ECO:0007669"/>
    <property type="project" value="TreeGrafter"/>
</dbReference>
<evidence type="ECO:0000256" key="1">
    <source>
        <dbReference type="ARBA" id="ARBA00004275"/>
    </source>
</evidence>
<feature type="transmembrane region" description="Helical" evidence="7">
    <location>
        <begin position="846"/>
        <end position="865"/>
    </location>
</feature>
<feature type="compositionally biased region" description="Low complexity" evidence="6">
    <location>
        <begin position="312"/>
        <end position="322"/>
    </location>
</feature>
<feature type="compositionally biased region" description="Polar residues" evidence="6">
    <location>
        <begin position="98"/>
        <end position="118"/>
    </location>
</feature>
<dbReference type="PANTHER" id="PTHR28249">
    <property type="entry name" value="SPORULATION-SPECIFIC PROTEIN SPO7"/>
    <property type="match status" value="1"/>
</dbReference>
<accession>A0A8H7EGF0</accession>
<feature type="compositionally biased region" description="Basic residues" evidence="6">
    <location>
        <begin position="1087"/>
        <end position="1106"/>
    </location>
</feature>
<dbReference type="GO" id="GO:0005777">
    <property type="term" value="C:peroxisome"/>
    <property type="evidence" value="ECO:0007669"/>
    <property type="project" value="UniProtKB-SubCell"/>
</dbReference>
<keyword evidence="5" id="KW-0576">Peroxisome</keyword>
<feature type="region of interest" description="Disordered" evidence="6">
    <location>
        <begin position="302"/>
        <end position="351"/>
    </location>
</feature>
<feature type="compositionally biased region" description="Polar residues" evidence="6">
    <location>
        <begin position="1170"/>
        <end position="1192"/>
    </location>
</feature>
<proteinExistence type="inferred from homology"/>
<feature type="compositionally biased region" description="Low complexity" evidence="6">
    <location>
        <begin position="1249"/>
        <end position="1261"/>
    </location>
</feature>
<evidence type="ECO:0000256" key="2">
    <source>
        <dbReference type="ARBA" id="ARBA00004685"/>
    </source>
</evidence>
<evidence type="ECO:0000256" key="5">
    <source>
        <dbReference type="ARBA" id="ARBA00023140"/>
    </source>
</evidence>
<reference evidence="9" key="1">
    <citation type="submission" date="2020-01" db="EMBL/GenBank/DDBJ databases">
        <authorList>
            <person name="Feng Z.H.Z."/>
        </authorList>
    </citation>
    <scope>NUCLEOTIDE SEQUENCE</scope>
    <source>
        <strain evidence="9">CBS107.38</strain>
    </source>
</reference>
<gene>
    <name evidence="9" type="ORF">GT037_002745</name>
</gene>
<dbReference type="Pfam" id="PF00561">
    <property type="entry name" value="Abhydrolase_1"/>
    <property type="match status" value="1"/>
</dbReference>
<dbReference type="InterPro" id="IPR005605">
    <property type="entry name" value="Spo7"/>
</dbReference>
<feature type="compositionally biased region" description="Low complexity" evidence="6">
    <location>
        <begin position="1150"/>
        <end position="1169"/>
    </location>
</feature>
<evidence type="ECO:0000313" key="10">
    <source>
        <dbReference type="Proteomes" id="UP000596902"/>
    </source>
</evidence>
<evidence type="ECO:0000259" key="8">
    <source>
        <dbReference type="Pfam" id="PF00561"/>
    </source>
</evidence>
<dbReference type="AlphaFoldDB" id="A0A8H7EGF0"/>
<evidence type="ECO:0000256" key="3">
    <source>
        <dbReference type="ARBA" id="ARBA00005668"/>
    </source>
</evidence>
<comment type="similarity">
    <text evidence="3">Belongs to the AB hydrolase superfamily. AKT2 hydrolase family.</text>
</comment>
<dbReference type="GO" id="GO:0019888">
    <property type="term" value="F:protein phosphatase regulator activity"/>
    <property type="evidence" value="ECO:0007669"/>
    <property type="project" value="InterPro"/>
</dbReference>
<dbReference type="PANTHER" id="PTHR28249:SF1">
    <property type="entry name" value="SPORULATION-SPECIFIC PROTEIN SPO7"/>
    <property type="match status" value="1"/>
</dbReference>
<reference evidence="9" key="2">
    <citation type="submission" date="2020-08" db="EMBL/GenBank/DDBJ databases">
        <title>Draft Genome Sequence of Cumin Blight Pathogen Alternaria burnsii.</title>
        <authorList>
            <person name="Feng Z."/>
        </authorList>
    </citation>
    <scope>NUCLEOTIDE SEQUENCE</scope>
    <source>
        <strain evidence="9">CBS107.38</strain>
    </source>
</reference>
<evidence type="ECO:0000256" key="4">
    <source>
        <dbReference type="ARBA" id="ARBA00023026"/>
    </source>
</evidence>
<keyword evidence="7" id="KW-1133">Transmembrane helix</keyword>
<keyword evidence="7" id="KW-0812">Transmembrane</keyword>
<keyword evidence="7" id="KW-0472">Membrane</keyword>
<sequence length="1261" mass="140851">MPAIAHLQARFLEDSSGGGGISGTAIALIVCLGIVPCIVLIWAVCYLFWAYPYDRNCCCIKRKRRPEPQSVLNQAPMSEETLYEKPGVAPPQRPFSGQYRTDTGSSSNSGRLQKQQRPGSGVDARNTRMSLNSVVSANTITYAQEPKPFVRRLQGRSATRPNTATIPPPQHFPRSLFRASHSSLLSARLRMLRSYLARPSARSVIHKSVGFGGASYISLSLSTPIRIESKANSTMAGHDGEEARQGGQQAMLASQRAKEQGEAQGRFSKWFPLSAKSGFEQWWAGLSPMATEHRVLSYIPHLQSPPTHTQTGSASASAGPSSVDLQAPPKHPQDQTTTNATNDPYGPRRWNSQMVQLSGKDRALNEFSVERLGEEVENNLVMLHGYGAGLGFFYRNFESLSRAEGWKVFALDLLGMGRSSRPTFKIHAKDKEGKISETESWFVDALEEWRIKRGLDKFTLLGHSLGGYLAVAYALKYPGHLNKLILASPVGIPEDPYAVDEEMPDPQDSTMANEFTQDAAETNQSGVQPSTADNNNFMNQRTKNADTTKEAKQAPKRRLPWWLYSLWEANMVSPFTFVRWSGPLGPRLVSGWTSRRFSQLPEEEALALHDYSYALFRQRGSSEYALSYLLAPGAFARSPMIRRIQAVGRQYIQPHERPTADGDAAASSTTQRETGYPVIFMYGENDWMDVAGGYAAEEKMKQERERLLANASAEEKKKDHGVGKVIIINKAGHHVYLDGWEQFNRVMLEEMNEIVKGAPAPSTSLNKVAESVESDPPPYSASILQDTPHNANNDRLPTIKTPRPPVLSDPTCLLPSSPPQIYLNLLILEASLRSQYLTLRARRRQNTFVLTLLAVWIGFCFYLLWLRPREDGKGIGGSQYWLVDMLQKVGFITGVVTALLFWATGQWERGVRWPRRWIGVANRGLRGMNAKIVVIRGPWWRELVEWGHFVVPFSGGLWGGEQGGSSYHFINVAQENKHALDGGRPRHRIVEDGKEYAEEDIAPGGDYIKLLLLPKPFTPDFRQEWEVYRNEYWATENERRAELRKRVRARQREIAREEGGWLWWTGWRGWKRARGLSGRSADVEKSGHHHGHSHSLSHTGSRKRRQSLLQNPRGRDGSHSRSSSRSTTPTPDLDMDGRLRPAESRERRWSNTSTSTTTSRKSSLRSNSTITQGNAQSARQPPQRSSVGSRPSTPGEGNLPWQSKRASMLSNASSMSEMEEDGGYEAATEGRGDMRPPVRPVGKRRSSREGGSNSSGRAESA</sequence>
<comment type="subcellular location">
    <subcellularLocation>
        <location evidence="1">Peroxisome</location>
    </subcellularLocation>
</comment>
<dbReference type="Proteomes" id="UP000596902">
    <property type="component" value="Unassembled WGS sequence"/>
</dbReference>
<evidence type="ECO:0000313" key="9">
    <source>
        <dbReference type="EMBL" id="KAF7678997.1"/>
    </source>
</evidence>
<comment type="caution">
    <text evidence="9">The sequence shown here is derived from an EMBL/GenBank/DDBJ whole genome shotgun (WGS) entry which is preliminary data.</text>
</comment>
<dbReference type="EMBL" id="JAAABM010000003">
    <property type="protein sequence ID" value="KAF7678997.1"/>
    <property type="molecule type" value="Genomic_DNA"/>
</dbReference>
<evidence type="ECO:0000256" key="7">
    <source>
        <dbReference type="SAM" id="Phobius"/>
    </source>
</evidence>
<dbReference type="RefSeq" id="XP_038789070.1">
    <property type="nucleotide sequence ID" value="XM_038927792.1"/>
</dbReference>
<feature type="compositionally biased region" description="Low complexity" evidence="6">
    <location>
        <begin position="1120"/>
        <end position="1132"/>
    </location>
</feature>
<feature type="compositionally biased region" description="Basic and acidic residues" evidence="6">
    <location>
        <begin position="1135"/>
        <end position="1149"/>
    </location>
</feature>
<feature type="transmembrane region" description="Helical" evidence="7">
    <location>
        <begin position="21"/>
        <end position="49"/>
    </location>
</feature>
<feature type="region of interest" description="Disordered" evidence="6">
    <location>
        <begin position="71"/>
        <end position="127"/>
    </location>
</feature>
<keyword evidence="10" id="KW-1185">Reference proteome</keyword>
<feature type="region of interest" description="Disordered" evidence="6">
    <location>
        <begin position="520"/>
        <end position="552"/>
    </location>
</feature>
<feature type="transmembrane region" description="Helical" evidence="7">
    <location>
        <begin position="885"/>
        <end position="905"/>
    </location>
</feature>
<dbReference type="InterPro" id="IPR029058">
    <property type="entry name" value="AB_hydrolase_fold"/>
</dbReference>
<dbReference type="SUPFAM" id="SSF53474">
    <property type="entry name" value="alpha/beta-Hydrolases"/>
    <property type="match status" value="1"/>
</dbReference>
<feature type="compositionally biased region" description="Polar residues" evidence="6">
    <location>
        <begin position="520"/>
        <end position="542"/>
    </location>
</feature>
<organism evidence="9 10">
    <name type="scientific">Alternaria burnsii</name>
    <dbReference type="NCBI Taxonomy" id="1187904"/>
    <lineage>
        <taxon>Eukaryota</taxon>
        <taxon>Fungi</taxon>
        <taxon>Dikarya</taxon>
        <taxon>Ascomycota</taxon>
        <taxon>Pezizomycotina</taxon>
        <taxon>Dothideomycetes</taxon>
        <taxon>Pleosporomycetidae</taxon>
        <taxon>Pleosporales</taxon>
        <taxon>Pleosporineae</taxon>
        <taxon>Pleosporaceae</taxon>
        <taxon>Alternaria</taxon>
        <taxon>Alternaria sect. Alternaria</taxon>
    </lineage>
</organism>
<feature type="region of interest" description="Disordered" evidence="6">
    <location>
        <begin position="1079"/>
        <end position="1261"/>
    </location>
</feature>